<proteinExistence type="predicted"/>
<feature type="transmembrane region" description="Helical" evidence="1">
    <location>
        <begin position="58"/>
        <end position="82"/>
    </location>
</feature>
<comment type="caution">
    <text evidence="2">The sequence shown here is derived from an EMBL/GenBank/DDBJ whole genome shotgun (WGS) entry which is preliminary data.</text>
</comment>
<dbReference type="AlphaFoldDB" id="A0AAD8NCL9"/>
<evidence type="ECO:0000256" key="1">
    <source>
        <dbReference type="SAM" id="Phobius"/>
    </source>
</evidence>
<keyword evidence="1" id="KW-0472">Membrane</keyword>
<keyword evidence="1" id="KW-1133">Transmembrane helix</keyword>
<sequence>MYTPRPPRVCKVPLFSHPSCRVAYIDVVEETLRRRKITEVILNFVSMCKKKFSAHFQLMFQLLKLLLLVGFVVVLVVVFQFLNLTIGDCFASLFAFFPSGTGEA</sequence>
<organism evidence="2 3">
    <name type="scientific">Tagetes erecta</name>
    <name type="common">African marigold</name>
    <dbReference type="NCBI Taxonomy" id="13708"/>
    <lineage>
        <taxon>Eukaryota</taxon>
        <taxon>Viridiplantae</taxon>
        <taxon>Streptophyta</taxon>
        <taxon>Embryophyta</taxon>
        <taxon>Tracheophyta</taxon>
        <taxon>Spermatophyta</taxon>
        <taxon>Magnoliopsida</taxon>
        <taxon>eudicotyledons</taxon>
        <taxon>Gunneridae</taxon>
        <taxon>Pentapetalae</taxon>
        <taxon>asterids</taxon>
        <taxon>campanulids</taxon>
        <taxon>Asterales</taxon>
        <taxon>Asteraceae</taxon>
        <taxon>Asteroideae</taxon>
        <taxon>Heliantheae alliance</taxon>
        <taxon>Tageteae</taxon>
        <taxon>Tagetes</taxon>
    </lineage>
</organism>
<evidence type="ECO:0008006" key="4">
    <source>
        <dbReference type="Google" id="ProtNLM"/>
    </source>
</evidence>
<protein>
    <recommendedName>
        <fullName evidence="4">Transmembrane protein</fullName>
    </recommendedName>
</protein>
<keyword evidence="3" id="KW-1185">Reference proteome</keyword>
<evidence type="ECO:0000313" key="2">
    <source>
        <dbReference type="EMBL" id="KAK1410775.1"/>
    </source>
</evidence>
<accession>A0AAD8NCL9</accession>
<dbReference type="Proteomes" id="UP001229421">
    <property type="component" value="Unassembled WGS sequence"/>
</dbReference>
<evidence type="ECO:0000313" key="3">
    <source>
        <dbReference type="Proteomes" id="UP001229421"/>
    </source>
</evidence>
<keyword evidence="1" id="KW-0812">Transmembrane</keyword>
<dbReference type="EMBL" id="JAUHHV010000010">
    <property type="protein sequence ID" value="KAK1410775.1"/>
    <property type="molecule type" value="Genomic_DNA"/>
</dbReference>
<name>A0AAD8NCL9_TARER</name>
<reference evidence="2" key="1">
    <citation type="journal article" date="2023" name="bioRxiv">
        <title>Improved chromosome-level genome assembly for marigold (Tagetes erecta).</title>
        <authorList>
            <person name="Jiang F."/>
            <person name="Yuan L."/>
            <person name="Wang S."/>
            <person name="Wang H."/>
            <person name="Xu D."/>
            <person name="Wang A."/>
            <person name="Fan W."/>
        </authorList>
    </citation>
    <scope>NUCLEOTIDE SEQUENCE</scope>
    <source>
        <strain evidence="2">WSJ</strain>
        <tissue evidence="2">Leaf</tissue>
    </source>
</reference>
<gene>
    <name evidence="2" type="ORF">QVD17_37314</name>
</gene>